<protein>
    <submittedName>
        <fullName evidence="2">Gliding motility-associated C-terminal domain-containing protein</fullName>
    </submittedName>
</protein>
<accession>A0ABT0C0E7</accession>
<evidence type="ECO:0000313" key="2">
    <source>
        <dbReference type="EMBL" id="MCJ2380466.1"/>
    </source>
</evidence>
<proteinExistence type="predicted"/>
<feature type="signal peptide" evidence="1">
    <location>
        <begin position="1"/>
        <end position="24"/>
    </location>
</feature>
<keyword evidence="3" id="KW-1185">Reference proteome</keyword>
<gene>
    <name evidence="2" type="ORF">MUN53_07570</name>
</gene>
<name>A0ABT0C0E7_9BACT</name>
<dbReference type="Pfam" id="PF13585">
    <property type="entry name" value="CHU_C"/>
    <property type="match status" value="1"/>
</dbReference>
<keyword evidence="1" id="KW-0732">Signal</keyword>
<sequence>MKMKTLGKWCWLFFLLGMIFPLSAEEYVVKGGQGEPMLAKEETSLKLKVYVVNGTEGVSISYTSTSSSHQWYRYKTKRLEAEPIACEQQGTTSTITQVEDGYGYFVEEGPLSSYVWIIDYSKHPFEINNLAVSDDSDPCSGVILTGNYKMDNLTYSDPTSGINRQLNREFEVSYESLEWDEEAKVLNSVEKVKKLEGNPFQQLIDSVYADTNFTLTGDQFASHFGKPQSATTDFYETSSVLLQADTTVFLEAAENMTATSEALSAPVTIRFTAYANEPVASLYIWKIYKTEEGADNALIRFTEPEVEYTFSEYGKYTAEVEVSDRTGKCYASYPFEIEVAESFLDVPNAFSPGTTPGVNDEFRVAYKSLVKFSCWIFNRWGQQIYHWTNPAEGWDGKKGGKYVAPGVYFYVIEAEGSDGIKYKKKGDINILRPKKERNFESSGSGSTEM</sequence>
<evidence type="ECO:0000256" key="1">
    <source>
        <dbReference type="SAM" id="SignalP"/>
    </source>
</evidence>
<dbReference type="InterPro" id="IPR035986">
    <property type="entry name" value="PKD_dom_sf"/>
</dbReference>
<organism evidence="2 3">
    <name type="scientific">Parabacteroides faecalis</name>
    <dbReference type="NCBI Taxonomy" id="2924040"/>
    <lineage>
        <taxon>Bacteria</taxon>
        <taxon>Pseudomonadati</taxon>
        <taxon>Bacteroidota</taxon>
        <taxon>Bacteroidia</taxon>
        <taxon>Bacteroidales</taxon>
        <taxon>Tannerellaceae</taxon>
        <taxon>Parabacteroides</taxon>
    </lineage>
</organism>
<dbReference type="RefSeq" id="WP_243324481.1">
    <property type="nucleotide sequence ID" value="NZ_JAKZMM010000015.1"/>
</dbReference>
<feature type="chain" id="PRO_5045759018" evidence="1">
    <location>
        <begin position="25"/>
        <end position="449"/>
    </location>
</feature>
<dbReference type="Proteomes" id="UP001165444">
    <property type="component" value="Unassembled WGS sequence"/>
</dbReference>
<reference evidence="2 3" key="1">
    <citation type="submission" date="2022-03" db="EMBL/GenBank/DDBJ databases">
        <title>Parabacteroides sp. nov. isolated from swine feces.</title>
        <authorList>
            <person name="Bak J.E."/>
        </authorList>
    </citation>
    <scope>NUCLEOTIDE SEQUENCE [LARGE SCALE GENOMIC DNA]</scope>
    <source>
        <strain evidence="2 3">AGMB00274</strain>
    </source>
</reference>
<dbReference type="EMBL" id="JAKZMM010000015">
    <property type="protein sequence ID" value="MCJ2380466.1"/>
    <property type="molecule type" value="Genomic_DNA"/>
</dbReference>
<comment type="caution">
    <text evidence="2">The sequence shown here is derived from an EMBL/GenBank/DDBJ whole genome shotgun (WGS) entry which is preliminary data.</text>
</comment>
<dbReference type="SUPFAM" id="SSF49299">
    <property type="entry name" value="PKD domain"/>
    <property type="match status" value="1"/>
</dbReference>
<evidence type="ECO:0000313" key="3">
    <source>
        <dbReference type="Proteomes" id="UP001165444"/>
    </source>
</evidence>